<reference evidence="5 6" key="2">
    <citation type="journal article" date="2015" name="Stand. Genomic Sci.">
        <title>High quality draft genomic sequence of Flavobacterium enshiense DK69(T) and comparison among Flavobacterium genomes.</title>
        <authorList>
            <person name="Zeng Z."/>
            <person name="Chen C."/>
            <person name="Du H."/>
            <person name="Wang G."/>
            <person name="Li M."/>
        </authorList>
    </citation>
    <scope>NUCLEOTIDE SEQUENCE [LARGE SCALE GENOMIC DNA]</scope>
    <source>
        <strain evidence="5 6">DK69</strain>
    </source>
</reference>
<evidence type="ECO:0000313" key="6">
    <source>
        <dbReference type="Proteomes" id="UP000030149"/>
    </source>
</evidence>
<dbReference type="AlphaFoldDB" id="V6S8P4"/>
<dbReference type="Gene3D" id="2.60.40.10">
    <property type="entry name" value="Immunoglobulins"/>
    <property type="match status" value="2"/>
</dbReference>
<dbReference type="CDD" id="cd14948">
    <property type="entry name" value="BACON"/>
    <property type="match status" value="2"/>
</dbReference>
<dbReference type="Pfam" id="PF19190">
    <property type="entry name" value="BACON_2"/>
    <property type="match status" value="1"/>
</dbReference>
<dbReference type="Gene3D" id="1.25.40.10">
    <property type="entry name" value="Tetratricopeptide repeat domain"/>
    <property type="match status" value="1"/>
</dbReference>
<gene>
    <name evidence="5" type="ORF">Q767_10655</name>
</gene>
<dbReference type="EMBL" id="JRLZ01000009">
    <property type="protein sequence ID" value="KGO95669.1"/>
    <property type="molecule type" value="Genomic_DNA"/>
</dbReference>
<dbReference type="InterPro" id="IPR024361">
    <property type="entry name" value="BACON"/>
</dbReference>
<feature type="region of interest" description="Disordered" evidence="1">
    <location>
        <begin position="308"/>
        <end position="327"/>
    </location>
</feature>
<evidence type="ECO:0000313" key="5">
    <source>
        <dbReference type="EMBL" id="KGO95669.1"/>
    </source>
</evidence>
<name>V6S8P4_9FLAO</name>
<dbReference type="eggNOG" id="COG3210">
    <property type="taxonomic scope" value="Bacteria"/>
</dbReference>
<evidence type="ECO:0000259" key="4">
    <source>
        <dbReference type="Pfam" id="PF19190"/>
    </source>
</evidence>
<comment type="caution">
    <text evidence="5">The sequence shown here is derived from an EMBL/GenBank/DDBJ whole genome shotgun (WGS) entry which is preliminary data.</text>
</comment>
<feature type="signal peptide" evidence="2">
    <location>
        <begin position="1"/>
        <end position="19"/>
    </location>
</feature>
<dbReference type="RefSeq" id="WP_023573854.1">
    <property type="nucleotide sequence ID" value="NZ_AVCS01000013.1"/>
</dbReference>
<protein>
    <recommendedName>
        <fullName evidence="3 4">BACON domain-containing protein</fullName>
    </recommendedName>
</protein>
<proteinExistence type="predicted"/>
<dbReference type="Pfam" id="PF13004">
    <property type="entry name" value="BACON"/>
    <property type="match status" value="1"/>
</dbReference>
<sequence>MRQYITLIFFLICSHIAYCQNVFQAGDKCFDDGDYICAETKYKEAFKVASETDKQIAEMKIQRAKWCSDHLKIADQAFTSHNYLKSKKNYQSVLESNPKDNYAKSQIEKCNTKLNASSTEANKSTTITNTSTTTPLKLSKTNLSFKSPGGGDYIDINSNLYTIELLPDWCTVEKYSGYFVVLCKANNKSSIRSDYFNVKSGNNIIRVNVTQQGSSSQGKEIVLNVSTTSLNFSSPGGVGDITVTTNADNFSVTLVPSWCKVQKYNDHIIVSCLRNESDLSRSDWFTITAGDKGVKVYVNQSGTNKKESIADVESASTKKNPASAEKSNKLNSFSSIGIQSGEIAHYGLLYERGGRKFMGLHMSLRSSFTPEEDIVNRVVKENKTEFDIGPNFKIFQRLYLNLGVGYGYYNFMNIDDYAHTATYDKEGYLAATGGLMIRISRLININGGVSFMDIDKEFYTPEITFGLSFNLRNRYKY</sequence>
<feature type="chain" id="PRO_5004752207" description="BACON domain-containing protein" evidence="2">
    <location>
        <begin position="20"/>
        <end position="477"/>
    </location>
</feature>
<evidence type="ECO:0000256" key="2">
    <source>
        <dbReference type="SAM" id="SignalP"/>
    </source>
</evidence>
<evidence type="ECO:0000259" key="3">
    <source>
        <dbReference type="Pfam" id="PF13004"/>
    </source>
</evidence>
<dbReference type="InterPro" id="IPR011990">
    <property type="entry name" value="TPR-like_helical_dom_sf"/>
</dbReference>
<keyword evidence="6" id="KW-1185">Reference proteome</keyword>
<accession>V6S8P4</accession>
<feature type="domain" description="BACON" evidence="3">
    <location>
        <begin position="168"/>
        <end position="211"/>
    </location>
</feature>
<dbReference type="InterPro" id="IPR013783">
    <property type="entry name" value="Ig-like_fold"/>
</dbReference>
<evidence type="ECO:0000256" key="1">
    <source>
        <dbReference type="SAM" id="MobiDB-lite"/>
    </source>
</evidence>
<reference evidence="6" key="1">
    <citation type="submission" date="2013-09" db="EMBL/GenBank/DDBJ databases">
        <authorList>
            <person name="Zeng Z."/>
            <person name="Chen C."/>
        </authorList>
    </citation>
    <scope>NUCLEOTIDE SEQUENCE [LARGE SCALE GENOMIC DNA]</scope>
    <source>
        <strain evidence="6">DK69</strain>
    </source>
</reference>
<keyword evidence="2" id="KW-0732">Signal</keyword>
<feature type="domain" description="BACON" evidence="4">
    <location>
        <begin position="223"/>
        <end position="302"/>
    </location>
</feature>
<dbReference type="STRING" id="1107311.Q767_10655"/>
<dbReference type="Proteomes" id="UP000030149">
    <property type="component" value="Unassembled WGS sequence"/>
</dbReference>
<organism evidence="5 6">
    <name type="scientific">Flavobacterium enshiense DK69</name>
    <dbReference type="NCBI Taxonomy" id="1107311"/>
    <lineage>
        <taxon>Bacteria</taxon>
        <taxon>Pseudomonadati</taxon>
        <taxon>Bacteroidota</taxon>
        <taxon>Flavobacteriia</taxon>
        <taxon>Flavobacteriales</taxon>
        <taxon>Flavobacteriaceae</taxon>
        <taxon>Flavobacterium</taxon>
    </lineage>
</organism>
<dbReference type="OrthoDB" id="693380at2"/>
<dbReference type="PATRIC" id="fig|1107311.3.peg.1834"/>